<reference evidence="2" key="1">
    <citation type="submission" date="2011-12" db="EMBL/GenBank/DDBJ databases">
        <authorList>
            <consortium name="The Broad Institute Genome Sequencing Platform"/>
            <person name="Russ C."/>
            <person name="Tyler B."/>
            <person name="Panabieres F."/>
            <person name="Shan W."/>
            <person name="Tripathy S."/>
            <person name="Grunwald N."/>
            <person name="Machado M."/>
            <person name="Young S.K."/>
            <person name="Zeng Q."/>
            <person name="Gargeya S."/>
            <person name="Fitzgerald M."/>
            <person name="Haas B."/>
            <person name="Abouelleil A."/>
            <person name="Alvarado L."/>
            <person name="Arachchi H.M."/>
            <person name="Berlin A."/>
            <person name="Chapman S.B."/>
            <person name="Gearin G."/>
            <person name="Goldberg J."/>
            <person name="Griggs A."/>
            <person name="Gujja S."/>
            <person name="Hansen M."/>
            <person name="Heiman D."/>
            <person name="Howarth C."/>
            <person name="Larimer J."/>
            <person name="Lui A."/>
            <person name="MacDonald P.J.P."/>
            <person name="McCowen C."/>
            <person name="Montmayeur A."/>
            <person name="Murphy C."/>
            <person name="Neiman D."/>
            <person name="Pearson M."/>
            <person name="Priest M."/>
            <person name="Roberts A."/>
            <person name="Saif S."/>
            <person name="Shea T."/>
            <person name="Sisk P."/>
            <person name="Stolte C."/>
            <person name="Sykes S."/>
            <person name="Wortman J."/>
            <person name="Nusbaum C."/>
            <person name="Birren B."/>
        </authorList>
    </citation>
    <scope>NUCLEOTIDE SEQUENCE [LARGE SCALE GENOMIC DNA]</scope>
    <source>
        <strain evidence="2">INRA-310</strain>
    </source>
</reference>
<evidence type="ECO:0000313" key="1">
    <source>
        <dbReference type="EMBL" id="ETN23848.1"/>
    </source>
</evidence>
<name>W2REJ7_PHYN3</name>
<dbReference type="Proteomes" id="UP000018817">
    <property type="component" value="Unassembled WGS sequence"/>
</dbReference>
<dbReference type="VEuPathDB" id="FungiDB:PPTG_20719"/>
<accession>W2REJ7</accession>
<protein>
    <submittedName>
        <fullName evidence="1">Uncharacterized protein</fullName>
    </submittedName>
</protein>
<gene>
    <name evidence="1" type="ORF">PPTG_20719</name>
</gene>
<sequence length="112" mass="12213">MVTKPNRCITNLPVVAIQTLVPEQATRALTHLRQQELPSPIQVSLQGGKFLTSRGKRALEGFTAYACQATTIKEVSLAQKVIKLSFEGTPPVSVFEIDNLPVILQNIEDKAG</sequence>
<organism evidence="1 2">
    <name type="scientific">Phytophthora nicotianae (strain INRA-310)</name>
    <name type="common">Phytophthora parasitica</name>
    <dbReference type="NCBI Taxonomy" id="761204"/>
    <lineage>
        <taxon>Eukaryota</taxon>
        <taxon>Sar</taxon>
        <taxon>Stramenopiles</taxon>
        <taxon>Oomycota</taxon>
        <taxon>Peronosporomycetes</taxon>
        <taxon>Peronosporales</taxon>
        <taxon>Peronosporaceae</taxon>
        <taxon>Phytophthora</taxon>
    </lineage>
</organism>
<dbReference type="EMBL" id="KI669561">
    <property type="protein sequence ID" value="ETN23848.1"/>
    <property type="molecule type" value="Genomic_DNA"/>
</dbReference>
<proteinExistence type="predicted"/>
<evidence type="ECO:0000313" key="2">
    <source>
        <dbReference type="Proteomes" id="UP000018817"/>
    </source>
</evidence>
<dbReference type="RefSeq" id="XP_008891165.1">
    <property type="nucleotide sequence ID" value="XM_008892917.1"/>
</dbReference>
<dbReference type="OMA" id="ACQATTI"/>
<dbReference type="GeneID" id="20189318"/>
<dbReference type="AlphaFoldDB" id="W2REJ7"/>
<reference evidence="1 2" key="2">
    <citation type="submission" date="2013-11" db="EMBL/GenBank/DDBJ databases">
        <title>The Genome Sequence of Phytophthora parasitica INRA-310.</title>
        <authorList>
            <consortium name="The Broad Institute Genomics Platform"/>
            <person name="Russ C."/>
            <person name="Tyler B."/>
            <person name="Panabieres F."/>
            <person name="Shan W."/>
            <person name="Tripathy S."/>
            <person name="Grunwald N."/>
            <person name="Machado M."/>
            <person name="Johnson C.S."/>
            <person name="Arredondo F."/>
            <person name="Hong C."/>
            <person name="Coffey M."/>
            <person name="Young S.K."/>
            <person name="Zeng Q."/>
            <person name="Gargeya S."/>
            <person name="Fitzgerald M."/>
            <person name="Abouelleil A."/>
            <person name="Alvarado L."/>
            <person name="Chapman S.B."/>
            <person name="Gainer-Dewar J."/>
            <person name="Goldberg J."/>
            <person name="Griggs A."/>
            <person name="Gujja S."/>
            <person name="Hansen M."/>
            <person name="Howarth C."/>
            <person name="Imamovic A."/>
            <person name="Ireland A."/>
            <person name="Larimer J."/>
            <person name="McCowan C."/>
            <person name="Murphy C."/>
            <person name="Pearson M."/>
            <person name="Poon T.W."/>
            <person name="Priest M."/>
            <person name="Roberts A."/>
            <person name="Saif S."/>
            <person name="Shea T."/>
            <person name="Sykes S."/>
            <person name="Wortman J."/>
            <person name="Nusbaum C."/>
            <person name="Birren B."/>
        </authorList>
    </citation>
    <scope>NUCLEOTIDE SEQUENCE [LARGE SCALE GENOMIC DNA]</scope>
    <source>
        <strain evidence="1 2">INRA-310</strain>
    </source>
</reference>